<dbReference type="Proteomes" id="UP000265703">
    <property type="component" value="Unassembled WGS sequence"/>
</dbReference>
<evidence type="ECO:0008006" key="3">
    <source>
        <dbReference type="Google" id="ProtNLM"/>
    </source>
</evidence>
<keyword evidence="2" id="KW-1185">Reference proteome</keyword>
<comment type="caution">
    <text evidence="1">The sequence shown here is derived from an EMBL/GenBank/DDBJ whole genome shotgun (WGS) entry which is preliminary data.</text>
</comment>
<name>A0A397T5A0_9GLOM</name>
<dbReference type="OrthoDB" id="2343805at2759"/>
<dbReference type="InterPro" id="IPR032675">
    <property type="entry name" value="LRR_dom_sf"/>
</dbReference>
<gene>
    <name evidence="1" type="ORF">C1645_821163</name>
</gene>
<evidence type="ECO:0000313" key="2">
    <source>
        <dbReference type="Proteomes" id="UP000265703"/>
    </source>
</evidence>
<accession>A0A397T5A0</accession>
<dbReference type="AlphaFoldDB" id="A0A397T5A0"/>
<evidence type="ECO:0000313" key="1">
    <source>
        <dbReference type="EMBL" id="RIA92086.1"/>
    </source>
</evidence>
<proteinExistence type="predicted"/>
<dbReference type="Gene3D" id="3.80.10.10">
    <property type="entry name" value="Ribonuclease Inhibitor"/>
    <property type="match status" value="1"/>
</dbReference>
<sequence length="478" mass="57434">MAIKILSNENLQEIFDNIEDNNTLFSNYFTEQERTELNLQDIPTKTIFEYGWFIQQIDIPILYNLVDYYNNYYTYNLKKYFRVIIKNIFMKTKGLEELRFSHSNDMDYIMELTLALPRSQMLLSQITKVNFNIMHCSPFLELSNYVKNIKYLIITFTCINRNMDENIITLNIFKDLIKLISVQNNLEYFDIKVVNNVSEWKMTKWRQIFFELSKYSSHSIKYLKIEGCFDQEQTDLNFLSYCSNLEEFHLDSMIIDYDQMNCLKDIYLPKLFSFSFLDCWITSVLKSNTSKKVWIDFISEFLKNHASTLKEIKLVHSKKSYLISFYNTISFYCVNLTMLGLKLDHIFGYYKNDNKNHEVVLKEFKSVCSNCLKLKKIILFFSKYIYKIPDELMLQFIQSLPNSIAFLSFEGLIELDIIKEILRINYNLINLDFYYYTCADTLEEEINEEKGRKLKLWFDKKRISIHWTSIYKYFLNLL</sequence>
<organism evidence="1 2">
    <name type="scientific">Glomus cerebriforme</name>
    <dbReference type="NCBI Taxonomy" id="658196"/>
    <lineage>
        <taxon>Eukaryota</taxon>
        <taxon>Fungi</taxon>
        <taxon>Fungi incertae sedis</taxon>
        <taxon>Mucoromycota</taxon>
        <taxon>Glomeromycotina</taxon>
        <taxon>Glomeromycetes</taxon>
        <taxon>Glomerales</taxon>
        <taxon>Glomeraceae</taxon>
        <taxon>Glomus</taxon>
    </lineage>
</organism>
<reference evidence="1 2" key="1">
    <citation type="submission" date="2018-06" db="EMBL/GenBank/DDBJ databases">
        <title>Comparative genomics reveals the genomic features of Rhizophagus irregularis, R. cerebriforme, R. diaphanum and Gigaspora rosea, and their symbiotic lifestyle signature.</title>
        <authorList>
            <person name="Morin E."/>
            <person name="San Clemente H."/>
            <person name="Chen E.C.H."/>
            <person name="De La Providencia I."/>
            <person name="Hainaut M."/>
            <person name="Kuo A."/>
            <person name="Kohler A."/>
            <person name="Murat C."/>
            <person name="Tang N."/>
            <person name="Roy S."/>
            <person name="Loubradou J."/>
            <person name="Henrissat B."/>
            <person name="Grigoriev I.V."/>
            <person name="Corradi N."/>
            <person name="Roux C."/>
            <person name="Martin F.M."/>
        </authorList>
    </citation>
    <scope>NUCLEOTIDE SEQUENCE [LARGE SCALE GENOMIC DNA]</scope>
    <source>
        <strain evidence="1 2">DAOM 227022</strain>
    </source>
</reference>
<protein>
    <recommendedName>
        <fullName evidence="3">F-box domain-containing protein</fullName>
    </recommendedName>
</protein>
<dbReference type="EMBL" id="QKYT01000135">
    <property type="protein sequence ID" value="RIA92086.1"/>
    <property type="molecule type" value="Genomic_DNA"/>
</dbReference>
<dbReference type="SUPFAM" id="SSF52047">
    <property type="entry name" value="RNI-like"/>
    <property type="match status" value="1"/>
</dbReference>